<dbReference type="EMBL" id="KV101019">
    <property type="protein sequence ID" value="KZT76690.1"/>
    <property type="molecule type" value="Genomic_DNA"/>
</dbReference>
<feature type="region of interest" description="Disordered" evidence="1">
    <location>
        <begin position="63"/>
        <end position="84"/>
    </location>
</feature>
<proteinExistence type="predicted"/>
<evidence type="ECO:0000313" key="3">
    <source>
        <dbReference type="Proteomes" id="UP000250235"/>
    </source>
</evidence>
<protein>
    <submittedName>
        <fullName evidence="2">Vacuolar protein sorting-associated protein 8</fullName>
    </submittedName>
</protein>
<accession>A0A2Z7A1C9</accession>
<reference evidence="2 3" key="1">
    <citation type="journal article" date="2015" name="Proc. Natl. Acad. Sci. U.S.A.">
        <title>The resurrection genome of Boea hygrometrica: A blueprint for survival of dehydration.</title>
        <authorList>
            <person name="Xiao L."/>
            <person name="Yang G."/>
            <person name="Zhang L."/>
            <person name="Yang X."/>
            <person name="Zhao S."/>
            <person name="Ji Z."/>
            <person name="Zhou Q."/>
            <person name="Hu M."/>
            <person name="Wang Y."/>
            <person name="Chen M."/>
            <person name="Xu Y."/>
            <person name="Jin H."/>
            <person name="Xiao X."/>
            <person name="Hu G."/>
            <person name="Bao F."/>
            <person name="Hu Y."/>
            <person name="Wan P."/>
            <person name="Li L."/>
            <person name="Deng X."/>
            <person name="Kuang T."/>
            <person name="Xiang C."/>
            <person name="Zhu J.K."/>
            <person name="Oliver M.J."/>
            <person name="He Y."/>
        </authorList>
    </citation>
    <scope>NUCLEOTIDE SEQUENCE [LARGE SCALE GENOMIC DNA]</scope>
    <source>
        <strain evidence="3">cv. XS01</strain>
    </source>
</reference>
<evidence type="ECO:0000256" key="1">
    <source>
        <dbReference type="SAM" id="MobiDB-lite"/>
    </source>
</evidence>
<feature type="compositionally biased region" description="Polar residues" evidence="1">
    <location>
        <begin position="74"/>
        <end position="84"/>
    </location>
</feature>
<sequence length="84" mass="8996">MAAHDARPLAADFAHGLCDLPKAVACWRRTVAAGLAQLLCHRQAHRTPCTAQVATARGLVPRTMWRRSPPSGDVSGSVTTANFF</sequence>
<evidence type="ECO:0000313" key="2">
    <source>
        <dbReference type="EMBL" id="KZT76690.1"/>
    </source>
</evidence>
<name>A0A2Z7A1C9_9LAMI</name>
<keyword evidence="3" id="KW-1185">Reference proteome</keyword>
<dbReference type="AlphaFoldDB" id="A0A2Z7A1C9"/>
<gene>
    <name evidence="2" type="ORF">F511_46285</name>
</gene>
<organism evidence="2 3">
    <name type="scientific">Dorcoceras hygrometricum</name>
    <dbReference type="NCBI Taxonomy" id="472368"/>
    <lineage>
        <taxon>Eukaryota</taxon>
        <taxon>Viridiplantae</taxon>
        <taxon>Streptophyta</taxon>
        <taxon>Embryophyta</taxon>
        <taxon>Tracheophyta</taxon>
        <taxon>Spermatophyta</taxon>
        <taxon>Magnoliopsida</taxon>
        <taxon>eudicotyledons</taxon>
        <taxon>Gunneridae</taxon>
        <taxon>Pentapetalae</taxon>
        <taxon>asterids</taxon>
        <taxon>lamiids</taxon>
        <taxon>Lamiales</taxon>
        <taxon>Gesneriaceae</taxon>
        <taxon>Didymocarpoideae</taxon>
        <taxon>Trichosporeae</taxon>
        <taxon>Loxocarpinae</taxon>
        <taxon>Dorcoceras</taxon>
    </lineage>
</organism>
<dbReference type="Proteomes" id="UP000250235">
    <property type="component" value="Unassembled WGS sequence"/>
</dbReference>